<evidence type="ECO:0000256" key="1">
    <source>
        <dbReference type="ARBA" id="ARBA00005101"/>
    </source>
</evidence>
<name>A0A0C2HLF2_9BACT</name>
<proteinExistence type="inferred from homology"/>
<dbReference type="UniPathway" id="UPA00040"/>
<dbReference type="AlphaFoldDB" id="A0A0C2HLF2"/>
<dbReference type="GO" id="GO:0016787">
    <property type="term" value="F:hydrolase activity"/>
    <property type="evidence" value="ECO:0007669"/>
    <property type="project" value="UniProtKB-KW"/>
</dbReference>
<dbReference type="GO" id="GO:0045150">
    <property type="term" value="P:acetoin catabolic process"/>
    <property type="evidence" value="ECO:0007669"/>
    <property type="project" value="UniProtKB-UniPathway"/>
</dbReference>
<dbReference type="InterPro" id="IPR000286">
    <property type="entry name" value="HDACs"/>
</dbReference>
<sequence>MKDTRAFIYSSRFGDYTYGEAHPFKLLRYRLTFELINELGLLSNPATRVLEAAQAEEADLARFHRRDYLAVLREFSAAETPRANFLFGLGDLENPVFPGVYDWARLVCGGTLDAARLVADGGCRIAFHMAGGWHHAQASRASGFSYLNDAVIAIHALLERGLRVAYVDLDAHHGDGVQEAFYDNDQVLTISLHETGDDFFPHTGYVDELGCGCGYGYSVNVPLSRHCDDRLFLRAFNHIVPPLLSKFAPDVLLTQMGVDGLRTDPLTRLELTTAAYESCARWFRDSHLPWVVLGGGGYHKINVARTWTLLWGIIQGVELPDFLPKVFCGTISALGFPDYRLRDLPHQAQSDDFSRAEQALDANLEYLDRHLFPLHGIGP</sequence>
<dbReference type="PANTHER" id="PTHR10625">
    <property type="entry name" value="HISTONE DEACETYLASE HDAC1-RELATED"/>
    <property type="match status" value="1"/>
</dbReference>
<dbReference type="Proteomes" id="UP000035068">
    <property type="component" value="Unassembled WGS sequence"/>
</dbReference>
<evidence type="ECO:0000256" key="5">
    <source>
        <dbReference type="ARBA" id="ARBA00022801"/>
    </source>
</evidence>
<dbReference type="InterPro" id="IPR003084">
    <property type="entry name" value="HDAC_I/II"/>
</dbReference>
<dbReference type="Gene3D" id="3.40.800.20">
    <property type="entry name" value="Histone deacetylase domain"/>
    <property type="match status" value="1"/>
</dbReference>
<dbReference type="GO" id="GO:0040029">
    <property type="term" value="P:epigenetic regulation of gene expression"/>
    <property type="evidence" value="ECO:0007669"/>
    <property type="project" value="TreeGrafter"/>
</dbReference>
<evidence type="ECO:0000256" key="2">
    <source>
        <dbReference type="ARBA" id="ARBA00005947"/>
    </source>
</evidence>
<dbReference type="PRINTS" id="PR01270">
    <property type="entry name" value="HDASUPER"/>
</dbReference>
<feature type="domain" description="Histone deacetylase" evidence="6">
    <location>
        <begin position="22"/>
        <end position="311"/>
    </location>
</feature>
<organism evidence="7 8">
    <name type="scientific">Geoalkalibacter ferrihydriticus DSM 17813</name>
    <dbReference type="NCBI Taxonomy" id="1121915"/>
    <lineage>
        <taxon>Bacteria</taxon>
        <taxon>Pseudomonadati</taxon>
        <taxon>Thermodesulfobacteriota</taxon>
        <taxon>Desulfuromonadia</taxon>
        <taxon>Desulfuromonadales</taxon>
        <taxon>Geoalkalibacteraceae</taxon>
        <taxon>Geoalkalibacter</taxon>
    </lineage>
</organism>
<dbReference type="PRINTS" id="PR01271">
    <property type="entry name" value="HISDACETLASE"/>
</dbReference>
<dbReference type="CDD" id="cd09994">
    <property type="entry name" value="HDAC_AcuC_like"/>
    <property type="match status" value="1"/>
</dbReference>
<evidence type="ECO:0000313" key="7">
    <source>
        <dbReference type="EMBL" id="KIH75825.1"/>
    </source>
</evidence>
<reference evidence="7 8" key="1">
    <citation type="submission" date="2014-12" db="EMBL/GenBank/DDBJ databases">
        <title>Genomes of Geoalkalibacter ferrihydriticus and Geoalkalibacter subterraneus, two haloalkaliphilic metal-reducing members of the Geobacteraceae.</title>
        <authorList>
            <person name="Badalamenti J.P."/>
            <person name="Torres C.I."/>
            <person name="Krajmalnik-Brown R."/>
            <person name="Bond D.R."/>
        </authorList>
    </citation>
    <scope>NUCLEOTIDE SEQUENCE [LARGE SCALE GENOMIC DNA]</scope>
    <source>
        <strain evidence="7 8">DSM 17813</strain>
    </source>
</reference>
<comment type="caution">
    <text evidence="7">The sequence shown here is derived from an EMBL/GenBank/DDBJ whole genome shotgun (WGS) entry which is preliminary data.</text>
</comment>
<dbReference type="PIRSF" id="PIRSF037913">
    <property type="entry name" value="His_deacetylse_1"/>
    <property type="match status" value="1"/>
</dbReference>
<evidence type="ECO:0000256" key="3">
    <source>
        <dbReference type="ARBA" id="ARBA00020218"/>
    </source>
</evidence>
<dbReference type="Pfam" id="PF00850">
    <property type="entry name" value="Hist_deacetyl"/>
    <property type="match status" value="1"/>
</dbReference>
<gene>
    <name evidence="7" type="ORF">GFER_14650</name>
</gene>
<evidence type="ECO:0000256" key="4">
    <source>
        <dbReference type="ARBA" id="ARBA00022627"/>
    </source>
</evidence>
<dbReference type="PANTHER" id="PTHR10625:SF10">
    <property type="entry name" value="HISTONE DEACETYLASE HDAC1"/>
    <property type="match status" value="1"/>
</dbReference>
<comment type="pathway">
    <text evidence="1">Ketone degradation; acetoin degradation.</text>
</comment>
<evidence type="ECO:0000313" key="8">
    <source>
        <dbReference type="Proteomes" id="UP000035068"/>
    </source>
</evidence>
<comment type="similarity">
    <text evidence="2">Belongs to the histone deacetylase family.</text>
</comment>
<protein>
    <recommendedName>
        <fullName evidence="3">Acetoin utilization protein AcuC</fullName>
    </recommendedName>
</protein>
<dbReference type="InterPro" id="IPR003085">
    <property type="entry name" value="AcuC"/>
</dbReference>
<dbReference type="InterPro" id="IPR023696">
    <property type="entry name" value="Ureohydrolase_dom_sf"/>
</dbReference>
<keyword evidence="8" id="KW-1185">Reference proteome</keyword>
<accession>A0A0C2HLF2</accession>
<keyword evidence="5" id="KW-0378">Hydrolase</keyword>
<dbReference type="EMBL" id="JWJD01000007">
    <property type="protein sequence ID" value="KIH75825.1"/>
    <property type="molecule type" value="Genomic_DNA"/>
</dbReference>
<keyword evidence="4" id="KW-0006">Acetoin catabolism</keyword>
<evidence type="ECO:0000259" key="6">
    <source>
        <dbReference type="Pfam" id="PF00850"/>
    </source>
</evidence>
<dbReference type="InterPro" id="IPR023801">
    <property type="entry name" value="His_deacetylse_dom"/>
</dbReference>
<dbReference type="GO" id="GO:0004407">
    <property type="term" value="F:histone deacetylase activity"/>
    <property type="evidence" value="ECO:0007669"/>
    <property type="project" value="InterPro"/>
</dbReference>
<dbReference type="SUPFAM" id="SSF52768">
    <property type="entry name" value="Arginase/deacetylase"/>
    <property type="match status" value="1"/>
</dbReference>
<dbReference type="RefSeq" id="WP_040100610.1">
    <property type="nucleotide sequence ID" value="NZ_JWJD01000007.1"/>
</dbReference>
<dbReference type="InterPro" id="IPR037138">
    <property type="entry name" value="His_deacetylse_dom_sf"/>
</dbReference>